<evidence type="ECO:0000313" key="2">
    <source>
        <dbReference type="EMBL" id="CAG8488687.1"/>
    </source>
</evidence>
<organism evidence="2 3">
    <name type="scientific">Funneliformis mosseae</name>
    <name type="common">Endomycorrhizal fungus</name>
    <name type="synonym">Glomus mosseae</name>
    <dbReference type="NCBI Taxonomy" id="27381"/>
    <lineage>
        <taxon>Eukaryota</taxon>
        <taxon>Fungi</taxon>
        <taxon>Fungi incertae sedis</taxon>
        <taxon>Mucoromycota</taxon>
        <taxon>Glomeromycotina</taxon>
        <taxon>Glomeromycetes</taxon>
        <taxon>Glomerales</taxon>
        <taxon>Glomeraceae</taxon>
        <taxon>Funneliformis</taxon>
    </lineage>
</organism>
<accession>A0A9N8WLP5</accession>
<feature type="region of interest" description="Disordered" evidence="1">
    <location>
        <begin position="163"/>
        <end position="188"/>
    </location>
</feature>
<feature type="region of interest" description="Disordered" evidence="1">
    <location>
        <begin position="118"/>
        <end position="149"/>
    </location>
</feature>
<evidence type="ECO:0000313" key="3">
    <source>
        <dbReference type="Proteomes" id="UP000789375"/>
    </source>
</evidence>
<comment type="caution">
    <text evidence="2">The sequence shown here is derived from an EMBL/GenBank/DDBJ whole genome shotgun (WGS) entry which is preliminary data.</text>
</comment>
<reference evidence="2" key="1">
    <citation type="submission" date="2021-06" db="EMBL/GenBank/DDBJ databases">
        <authorList>
            <person name="Kallberg Y."/>
            <person name="Tangrot J."/>
            <person name="Rosling A."/>
        </authorList>
    </citation>
    <scope>NUCLEOTIDE SEQUENCE</scope>
    <source>
        <strain evidence="2">87-6 pot B 2015</strain>
    </source>
</reference>
<proteinExistence type="predicted"/>
<keyword evidence="3" id="KW-1185">Reference proteome</keyword>
<protein>
    <submittedName>
        <fullName evidence="2">15310_t:CDS:1</fullName>
    </submittedName>
</protein>
<name>A0A9N8WLP5_FUNMO</name>
<dbReference type="EMBL" id="CAJVPP010000509">
    <property type="protein sequence ID" value="CAG8488687.1"/>
    <property type="molecule type" value="Genomic_DNA"/>
</dbReference>
<gene>
    <name evidence="2" type="ORF">FMOSSE_LOCUS3414</name>
</gene>
<sequence length="201" mass="22969">MPRTMKSKSYNKCFEKRREHGCSRVHRIKLTKVFSNSNYGRINNNSHTTNCNSCDDSDNCMELLTERLARIETLVNNLYKLTQEGLHNSKKNQNRTLCNIDLTSCKLEDLQKLVNFTTNAMSPPSSSQPSPSPKSIHQEKIHSENYSRTKNFTKREEILKYDSQDSGYISDDDVDLKPSSPVTSSKGNIDTLEGENYIHAI</sequence>
<feature type="compositionally biased region" description="Low complexity" evidence="1">
    <location>
        <begin position="122"/>
        <end position="135"/>
    </location>
</feature>
<feature type="compositionally biased region" description="Basic and acidic residues" evidence="1">
    <location>
        <begin position="136"/>
        <end position="149"/>
    </location>
</feature>
<evidence type="ECO:0000256" key="1">
    <source>
        <dbReference type="SAM" id="MobiDB-lite"/>
    </source>
</evidence>
<dbReference type="AlphaFoldDB" id="A0A9N8WLP5"/>
<dbReference type="Proteomes" id="UP000789375">
    <property type="component" value="Unassembled WGS sequence"/>
</dbReference>